<name>A0A8H3LVF0_9GLOM</name>
<accession>A0A8H3LVF0</accession>
<reference evidence="1" key="1">
    <citation type="submission" date="2019-10" db="EMBL/GenBank/DDBJ databases">
        <title>Conservation and host-specific expression of non-tandemly repeated heterogenous ribosome RNA gene in arbuscular mycorrhizal fungi.</title>
        <authorList>
            <person name="Maeda T."/>
            <person name="Kobayashi Y."/>
            <person name="Nakagawa T."/>
            <person name="Ezawa T."/>
            <person name="Yamaguchi K."/>
            <person name="Bino T."/>
            <person name="Nishimoto Y."/>
            <person name="Shigenobu S."/>
            <person name="Kawaguchi M."/>
        </authorList>
    </citation>
    <scope>NUCLEOTIDE SEQUENCE</scope>
    <source>
        <strain evidence="1">HR1</strain>
    </source>
</reference>
<dbReference type="SUPFAM" id="SSF53098">
    <property type="entry name" value="Ribonuclease H-like"/>
    <property type="match status" value="1"/>
</dbReference>
<organism evidence="1 2">
    <name type="scientific">Rhizophagus clarus</name>
    <dbReference type="NCBI Taxonomy" id="94130"/>
    <lineage>
        <taxon>Eukaryota</taxon>
        <taxon>Fungi</taxon>
        <taxon>Fungi incertae sedis</taxon>
        <taxon>Mucoromycota</taxon>
        <taxon>Glomeromycotina</taxon>
        <taxon>Glomeromycetes</taxon>
        <taxon>Glomerales</taxon>
        <taxon>Glomeraceae</taxon>
        <taxon>Rhizophagus</taxon>
    </lineage>
</organism>
<dbReference type="AlphaFoldDB" id="A0A8H3LVF0"/>
<evidence type="ECO:0000313" key="1">
    <source>
        <dbReference type="EMBL" id="GES95678.1"/>
    </source>
</evidence>
<proteinExistence type="predicted"/>
<comment type="caution">
    <text evidence="1">The sequence shown here is derived from an EMBL/GenBank/DDBJ whole genome shotgun (WGS) entry which is preliminary data.</text>
</comment>
<gene>
    <name evidence="1" type="ORF">RCL2_002234200</name>
</gene>
<sequence>MDPIAPIDLETQRSGREKCAEKVRNWKNTSNKKRKVDKSIVGQNTITAFHDSTNPPKARINQINSALVKCFVCCGIAFRIIEHSFFIDLLKELNAGYDPPTREYLSNCLLETELCNVNEKMDEDIKNQQNLTLDLSLDSHIAKYLAMQIEEIIKSVKSDHILAIVSDNIANIRKAKAIIIQKLRVSKFRKLIEESSIKDGGHKSYCVTRWTTSSELVNSVLNLKPILEKAILSLKSRSATLTDYYLNLVKLRAVLKNLPRSFHCDFHNHCYDVMNKRFEEFNDDKYLLYVPLKSGVYARLAKTVLIIGKNLGFDLEQSRALCSQLGQYRKKEFSFDLEFGYGFQEPINWWNLIETKSEPESLPIVTLYPFSICPNSASCERESMCKMITYWKSNARKEFSFFSQEMKNKPKLNEIELNKRVTEVLAETDNTDEEEDNEFEDNLSQPVRRTINSEIISHNNVVVLIESIWIENEIDLSNNLILKDIGNISKDLDDDFIDNKKNNNEDIVLTDDEIVDDTNGRGILNYNVDDLFNEYINEN</sequence>
<dbReference type="InterPro" id="IPR012337">
    <property type="entry name" value="RNaseH-like_sf"/>
</dbReference>
<dbReference type="OrthoDB" id="2399958at2759"/>
<protein>
    <submittedName>
        <fullName evidence="1">Ribonuclease H-like domain-containing protein</fullName>
    </submittedName>
</protein>
<dbReference type="EMBL" id="BLAL01000244">
    <property type="protein sequence ID" value="GES95678.1"/>
    <property type="molecule type" value="Genomic_DNA"/>
</dbReference>
<evidence type="ECO:0000313" key="2">
    <source>
        <dbReference type="Proteomes" id="UP000615446"/>
    </source>
</evidence>
<dbReference type="Proteomes" id="UP000615446">
    <property type="component" value="Unassembled WGS sequence"/>
</dbReference>